<feature type="domain" description="Atg6/beclin coiled-coil" evidence="5">
    <location>
        <begin position="218"/>
        <end position="344"/>
    </location>
</feature>
<keyword evidence="7" id="KW-1185">Reference proteome</keyword>
<dbReference type="InterPro" id="IPR038274">
    <property type="entry name" value="Atg6/Beclin_C_sf"/>
</dbReference>
<dbReference type="GO" id="GO:0006995">
    <property type="term" value="P:cellular response to nitrogen starvation"/>
    <property type="evidence" value="ECO:0007669"/>
    <property type="project" value="TreeGrafter"/>
</dbReference>
<dbReference type="GeneID" id="43580278"/>
<reference evidence="6 7" key="1">
    <citation type="submission" date="2019-09" db="EMBL/GenBank/DDBJ databases">
        <authorList>
            <person name="Brejova B."/>
        </authorList>
    </citation>
    <scope>NUCLEOTIDE SEQUENCE [LARGE SCALE GENOMIC DNA]</scope>
</reference>
<feature type="region of interest" description="Disordered" evidence="3">
    <location>
        <begin position="1"/>
        <end position="23"/>
    </location>
</feature>
<dbReference type="InterPro" id="IPR007243">
    <property type="entry name" value="Atg6/Beclin"/>
</dbReference>
<evidence type="ECO:0000259" key="4">
    <source>
        <dbReference type="Pfam" id="PF04111"/>
    </source>
</evidence>
<dbReference type="GO" id="GO:0000423">
    <property type="term" value="P:mitophagy"/>
    <property type="evidence" value="ECO:0007669"/>
    <property type="project" value="TreeGrafter"/>
</dbReference>
<dbReference type="PANTHER" id="PTHR12768">
    <property type="entry name" value="BECLIN 1"/>
    <property type="match status" value="1"/>
</dbReference>
<protein>
    <submittedName>
        <fullName evidence="6">Uncharacterized protein</fullName>
    </submittedName>
</protein>
<dbReference type="Gene3D" id="6.10.250.3110">
    <property type="match status" value="1"/>
</dbReference>
<sequence length="543" mass="60423">MTSSSTPTPVGTGPGPRKQSSPFQCQRCRVALIPHKSLLDLKPAQFNLLTSSLQLAVNAKEKQQLQNAASGYTVYGIGAPGSDPSIPHVPWGLSTLPEESQSLLFGRGGAVGSFIALPDTRVLQAEQQNSMAAREAKKYTASSFANSGTKSSATSRQASPLETPTGRSPSPFSNGDGSKKPNSSGTNGSNSTGSVSANISQLEARFEIISSKSEIDYPVCMECAEILKESLKSKYEEECRERDAYISFMSTLKAEANPTEAEIKQLTEQIKQLELENEEALKELELAEKEQEELDKELADLKIKYKELELQEENFYKDRNSFILEMAEVEAEKDRVESILNFELTTLTRLQKVNVYNDVFYIGSDGCFGTINGLRLGRLKDRMVEWSEINAAWGQTLLLLYTVINRMTLKIEGYRLRPQGSVSHIEKFDRDPKSGEYTKSTFLELYSSGDYTFERFLNHKRLDAAMVAFLAVMKQVGDYVEANFSDFRLPYGIVGDKIGEHSIRLSINASNEKWTAACKYVLINSKWLLAYASQEKFNSSNSN</sequence>
<dbReference type="GO" id="GO:0045324">
    <property type="term" value="P:late endosome to vacuole transport"/>
    <property type="evidence" value="ECO:0007669"/>
    <property type="project" value="TreeGrafter"/>
</dbReference>
<feature type="coiled-coil region" evidence="2">
    <location>
        <begin position="221"/>
        <end position="318"/>
    </location>
</feature>
<dbReference type="Proteomes" id="UP000398389">
    <property type="component" value="Unassembled WGS sequence"/>
</dbReference>
<dbReference type="PANTHER" id="PTHR12768:SF4">
    <property type="entry name" value="BECLIN-1"/>
    <property type="match status" value="1"/>
</dbReference>
<dbReference type="Pfam" id="PF04111">
    <property type="entry name" value="APG6"/>
    <property type="match status" value="1"/>
</dbReference>
<evidence type="ECO:0000313" key="6">
    <source>
        <dbReference type="EMBL" id="VVT46926.1"/>
    </source>
</evidence>
<evidence type="ECO:0000256" key="3">
    <source>
        <dbReference type="SAM" id="MobiDB-lite"/>
    </source>
</evidence>
<keyword evidence="2" id="KW-0175">Coiled coil</keyword>
<gene>
    <name evidence="6" type="ORF">SAPINGB_P001456</name>
</gene>
<accession>A0A5E8B5T4</accession>
<feature type="compositionally biased region" description="Polar residues" evidence="3">
    <location>
        <begin position="141"/>
        <end position="176"/>
    </location>
</feature>
<evidence type="ECO:0000256" key="2">
    <source>
        <dbReference type="SAM" id="Coils"/>
    </source>
</evidence>
<dbReference type="AlphaFoldDB" id="A0A5E8B5T4"/>
<dbReference type="EMBL" id="CABVLU010000001">
    <property type="protein sequence ID" value="VVT46926.1"/>
    <property type="molecule type" value="Genomic_DNA"/>
</dbReference>
<comment type="similarity">
    <text evidence="1">Belongs to the beclin family.</text>
</comment>
<dbReference type="InterPro" id="IPR040455">
    <property type="entry name" value="Atg6_BARA"/>
</dbReference>
<dbReference type="InterPro" id="IPR041691">
    <property type="entry name" value="Atg6/beclin_CC"/>
</dbReference>
<evidence type="ECO:0000259" key="5">
    <source>
        <dbReference type="Pfam" id="PF17675"/>
    </source>
</evidence>
<name>A0A5E8B5T4_9ASCO</name>
<dbReference type="Pfam" id="PF17675">
    <property type="entry name" value="APG6_N"/>
    <property type="match status" value="1"/>
</dbReference>
<feature type="compositionally biased region" description="Low complexity" evidence="3">
    <location>
        <begin position="1"/>
        <end position="11"/>
    </location>
</feature>
<proteinExistence type="inferred from homology"/>
<dbReference type="OrthoDB" id="20368at2759"/>
<dbReference type="GO" id="GO:0000407">
    <property type="term" value="C:phagophore assembly site"/>
    <property type="evidence" value="ECO:0007669"/>
    <property type="project" value="TreeGrafter"/>
</dbReference>
<organism evidence="6 7">
    <name type="scientific">Magnusiomyces paraingens</name>
    <dbReference type="NCBI Taxonomy" id="2606893"/>
    <lineage>
        <taxon>Eukaryota</taxon>
        <taxon>Fungi</taxon>
        <taxon>Dikarya</taxon>
        <taxon>Ascomycota</taxon>
        <taxon>Saccharomycotina</taxon>
        <taxon>Dipodascomycetes</taxon>
        <taxon>Dipodascales</taxon>
        <taxon>Dipodascaceae</taxon>
        <taxon>Magnusiomyces</taxon>
    </lineage>
</organism>
<dbReference type="GO" id="GO:0043548">
    <property type="term" value="F:phosphatidylinositol 3-kinase binding"/>
    <property type="evidence" value="ECO:0007669"/>
    <property type="project" value="TreeGrafter"/>
</dbReference>
<feature type="region of interest" description="Disordered" evidence="3">
    <location>
        <begin position="141"/>
        <end position="195"/>
    </location>
</feature>
<feature type="compositionally biased region" description="Low complexity" evidence="3">
    <location>
        <begin position="180"/>
        <end position="195"/>
    </location>
</feature>
<evidence type="ECO:0000256" key="1">
    <source>
        <dbReference type="ARBA" id="ARBA00005965"/>
    </source>
</evidence>
<evidence type="ECO:0000313" key="7">
    <source>
        <dbReference type="Proteomes" id="UP000398389"/>
    </source>
</evidence>
<dbReference type="GO" id="GO:0000045">
    <property type="term" value="P:autophagosome assembly"/>
    <property type="evidence" value="ECO:0007669"/>
    <property type="project" value="TreeGrafter"/>
</dbReference>
<dbReference type="GO" id="GO:0034272">
    <property type="term" value="C:phosphatidylinositol 3-kinase complex, class III, type II"/>
    <property type="evidence" value="ECO:0007669"/>
    <property type="project" value="TreeGrafter"/>
</dbReference>
<dbReference type="RefSeq" id="XP_031852069.1">
    <property type="nucleotide sequence ID" value="XM_031996178.1"/>
</dbReference>
<dbReference type="GO" id="GO:0030674">
    <property type="term" value="F:protein-macromolecule adaptor activity"/>
    <property type="evidence" value="ECO:0007669"/>
    <property type="project" value="TreeGrafter"/>
</dbReference>
<dbReference type="Gene3D" id="1.10.418.40">
    <property type="entry name" value="Autophagy protein 6/Beclin 1"/>
    <property type="match status" value="1"/>
</dbReference>
<dbReference type="GO" id="GO:0034271">
    <property type="term" value="C:phosphatidylinositol 3-kinase complex, class III, type I"/>
    <property type="evidence" value="ECO:0007669"/>
    <property type="project" value="TreeGrafter"/>
</dbReference>
<feature type="domain" description="Atg6 BARA" evidence="4">
    <location>
        <begin position="350"/>
        <end position="534"/>
    </location>
</feature>